<dbReference type="STRING" id="1220495.SAMN05216288_4115"/>
<gene>
    <name evidence="1" type="ORF">SAMN05216288_4115</name>
</gene>
<dbReference type="Proteomes" id="UP000184305">
    <property type="component" value="Unassembled WGS sequence"/>
</dbReference>
<proteinExistence type="predicted"/>
<dbReference type="Pfam" id="PF11340">
    <property type="entry name" value="DUF3142"/>
    <property type="match status" value="1"/>
</dbReference>
<evidence type="ECO:0000313" key="1">
    <source>
        <dbReference type="EMBL" id="SHM68768.1"/>
    </source>
</evidence>
<dbReference type="AlphaFoldDB" id="A0A1M7KUP3"/>
<accession>A0A1M7KUP3</accession>
<dbReference type="InterPro" id="IPR021488">
    <property type="entry name" value="DUF3142"/>
</dbReference>
<protein>
    <recommendedName>
        <fullName evidence="3">DUF3142 domain-containing protein</fullName>
    </recommendedName>
</protein>
<evidence type="ECO:0008006" key="3">
    <source>
        <dbReference type="Google" id="ProtNLM"/>
    </source>
</evidence>
<reference evidence="2" key="1">
    <citation type="submission" date="2016-11" db="EMBL/GenBank/DDBJ databases">
        <authorList>
            <person name="Varghese N."/>
            <person name="Submissions S."/>
        </authorList>
    </citation>
    <scope>NUCLEOTIDE SEQUENCE [LARGE SCALE GENOMIC DNA]</scope>
    <source>
        <strain evidence="2">CECT 8089</strain>
    </source>
</reference>
<dbReference type="EMBL" id="FRBQ01000007">
    <property type="protein sequence ID" value="SHM68768.1"/>
    <property type="molecule type" value="Genomic_DNA"/>
</dbReference>
<sequence length="424" mass="46527">MAWLGKINAQQTRARRIVCAAPLRDDTDRMHRSLCCLCLSLLALLCAACSPPASAPLDQQVYIWQRQWQPAHRQVLAQTRNDFTTLRVLALQFHPKVGWARAYPDLQQLIADGRPVVMVIRLDGQLPQPDQAQTLSQTDSLLTEWQASGVNVQGVEIDHDCASARLPAYTDLLAALRPTLPAGLALSITALPTWLNSPDLEALLRQVDSSVLQVHAINDPRDGLFAPQQAQRWAEAYGKRSEKPFMLALPAYGVALIDASRQVESEAPLDAGGSRRELLADPQQVANLLTSLHERRPENLHGIIWFRLPLPGDRRAWPLATLQAVMHGQPLSAVITVDVNQAGPLRELTLVSNGNRDAGLPERVSLAGSHCEAADAVADYRLEQSENGPVFVRKQPARLAAGQRQALGWARCSLFDQGAIHVSP</sequence>
<name>A0A1M7KUP3_9GAMM</name>
<keyword evidence="2" id="KW-1185">Reference proteome</keyword>
<evidence type="ECO:0000313" key="2">
    <source>
        <dbReference type="Proteomes" id="UP000184305"/>
    </source>
</evidence>
<organism evidence="1 2">
    <name type="scientific">Phytopseudomonas punonensis</name>
    <dbReference type="NCBI Taxonomy" id="1220495"/>
    <lineage>
        <taxon>Bacteria</taxon>
        <taxon>Pseudomonadati</taxon>
        <taxon>Pseudomonadota</taxon>
        <taxon>Gammaproteobacteria</taxon>
        <taxon>Pseudomonadales</taxon>
        <taxon>Pseudomonadaceae</taxon>
        <taxon>Phytopseudomonas</taxon>
    </lineage>
</organism>